<sequence>MADKEQYDGSTEVAEAPLSVPKSGALNVAVIFGVAVVALTLIVAPFVDRKSAHLAGTVAPGAYDDIVTGSISTNSGPKRYIVRRSVLQDTPGAVCIINSDGSTSGC</sequence>
<keyword evidence="1" id="KW-1133">Transmembrane helix</keyword>
<feature type="transmembrane region" description="Helical" evidence="1">
    <location>
        <begin position="25"/>
        <end position="47"/>
    </location>
</feature>
<name>A0ABV2J582_9HYPH</name>
<dbReference type="Proteomes" id="UP001549047">
    <property type="component" value="Unassembled WGS sequence"/>
</dbReference>
<reference evidence="2 3" key="1">
    <citation type="submission" date="2024-06" db="EMBL/GenBank/DDBJ databases">
        <title>Genomic Encyclopedia of Type Strains, Phase IV (KMG-IV): sequencing the most valuable type-strain genomes for metagenomic binning, comparative biology and taxonomic classification.</title>
        <authorList>
            <person name="Goeker M."/>
        </authorList>
    </citation>
    <scope>NUCLEOTIDE SEQUENCE [LARGE SCALE GENOMIC DNA]</scope>
    <source>
        <strain evidence="2 3">DSM 29780</strain>
    </source>
</reference>
<keyword evidence="1" id="KW-0472">Membrane</keyword>
<dbReference type="RefSeq" id="WP_354558345.1">
    <property type="nucleotide sequence ID" value="NZ_JBEPMB010000010.1"/>
</dbReference>
<accession>A0ABV2J582</accession>
<comment type="caution">
    <text evidence="2">The sequence shown here is derived from an EMBL/GenBank/DDBJ whole genome shotgun (WGS) entry which is preliminary data.</text>
</comment>
<evidence type="ECO:0000313" key="3">
    <source>
        <dbReference type="Proteomes" id="UP001549047"/>
    </source>
</evidence>
<dbReference type="EMBL" id="JBEPMB010000010">
    <property type="protein sequence ID" value="MET3615878.1"/>
    <property type="molecule type" value="Genomic_DNA"/>
</dbReference>
<gene>
    <name evidence="2" type="ORF">ABID16_004225</name>
</gene>
<evidence type="ECO:0008006" key="4">
    <source>
        <dbReference type="Google" id="ProtNLM"/>
    </source>
</evidence>
<evidence type="ECO:0000313" key="2">
    <source>
        <dbReference type="EMBL" id="MET3615878.1"/>
    </source>
</evidence>
<keyword evidence="3" id="KW-1185">Reference proteome</keyword>
<organism evidence="2 3">
    <name type="scientific">Rhizobium aquaticum</name>
    <dbReference type="NCBI Taxonomy" id="1549636"/>
    <lineage>
        <taxon>Bacteria</taxon>
        <taxon>Pseudomonadati</taxon>
        <taxon>Pseudomonadota</taxon>
        <taxon>Alphaproteobacteria</taxon>
        <taxon>Hyphomicrobiales</taxon>
        <taxon>Rhizobiaceae</taxon>
        <taxon>Rhizobium/Agrobacterium group</taxon>
        <taxon>Rhizobium</taxon>
    </lineage>
</organism>
<protein>
    <recommendedName>
        <fullName evidence="4">Transmembrane protein</fullName>
    </recommendedName>
</protein>
<evidence type="ECO:0000256" key="1">
    <source>
        <dbReference type="SAM" id="Phobius"/>
    </source>
</evidence>
<keyword evidence="1" id="KW-0812">Transmembrane</keyword>
<proteinExistence type="predicted"/>